<keyword evidence="1" id="KW-0479">Metal-binding</keyword>
<evidence type="ECO:0000256" key="2">
    <source>
        <dbReference type="ARBA" id="ARBA00023004"/>
    </source>
</evidence>
<organism evidence="4 5">
    <name type="scientific">Anaerotruncus colihominis</name>
    <dbReference type="NCBI Taxonomy" id="169435"/>
    <lineage>
        <taxon>Bacteria</taxon>
        <taxon>Bacillati</taxon>
        <taxon>Bacillota</taxon>
        <taxon>Clostridia</taxon>
        <taxon>Eubacteriales</taxon>
        <taxon>Oscillospiraceae</taxon>
        <taxon>Anaerotruncus</taxon>
    </lineage>
</organism>
<name>A0A845T303_9FIRM</name>
<accession>A0A845T303</accession>
<evidence type="ECO:0000313" key="4">
    <source>
        <dbReference type="EMBL" id="NDO40862.1"/>
    </source>
</evidence>
<protein>
    <recommendedName>
        <fullName evidence="6">4Fe-4S ferredoxin-type domain-containing protein</fullName>
    </recommendedName>
</protein>
<proteinExistence type="predicted"/>
<evidence type="ECO:0008006" key="6">
    <source>
        <dbReference type="Google" id="ProtNLM"/>
    </source>
</evidence>
<dbReference type="InterPro" id="IPR017900">
    <property type="entry name" value="4Fe4S_Fe_S_CS"/>
</dbReference>
<keyword evidence="2" id="KW-0408">Iron</keyword>
<dbReference type="AlphaFoldDB" id="A0A845T303"/>
<dbReference type="GO" id="GO:0051536">
    <property type="term" value="F:iron-sulfur cluster binding"/>
    <property type="evidence" value="ECO:0007669"/>
    <property type="project" value="UniProtKB-KW"/>
</dbReference>
<dbReference type="PROSITE" id="PS00198">
    <property type="entry name" value="4FE4S_FER_1"/>
    <property type="match status" value="1"/>
</dbReference>
<dbReference type="Proteomes" id="UP000462501">
    <property type="component" value="Unassembled WGS sequence"/>
</dbReference>
<gene>
    <name evidence="4" type="ORF">FMM72_16900</name>
</gene>
<evidence type="ECO:0000256" key="1">
    <source>
        <dbReference type="ARBA" id="ARBA00022723"/>
    </source>
</evidence>
<evidence type="ECO:0000313" key="5">
    <source>
        <dbReference type="Proteomes" id="UP000462501"/>
    </source>
</evidence>
<reference evidence="4 5" key="1">
    <citation type="submission" date="2019-06" db="EMBL/GenBank/DDBJ databases">
        <title>Draft genome sequences of 15 bacterial species constituting the stable defined intestinal microbiota of the GM15 gnotobiotic mouse model.</title>
        <authorList>
            <person name="Elie C."/>
            <person name="Mathieu A."/>
            <person name="Saliou A."/>
            <person name="Darnaud M."/>
            <person name="Leulier F."/>
            <person name="Tamellini A."/>
        </authorList>
    </citation>
    <scope>NUCLEOTIDE SEQUENCE [LARGE SCALE GENOMIC DNA]</scope>
    <source>
        <strain evidence="4 5">JM4-15</strain>
    </source>
</reference>
<evidence type="ECO:0000256" key="3">
    <source>
        <dbReference type="ARBA" id="ARBA00023014"/>
    </source>
</evidence>
<comment type="caution">
    <text evidence="4">The sequence shown here is derived from an EMBL/GenBank/DDBJ whole genome shotgun (WGS) entry which is preliminary data.</text>
</comment>
<sequence>MAIARFPETETAEVHVVEGAIVVLKRRMTGMELIRAARRLHELSVELNVHLAKACGFCHDCADVCPFEDMGKEIDLPSYLREEAGISEDAKLCAYVNEEENSVTIAEAKHQYGLRDVPPEILDMFLSAGLCLGELDELLIKGDVVYEG</sequence>
<keyword evidence="3" id="KW-0411">Iron-sulfur</keyword>
<dbReference type="EMBL" id="VIQT01000032">
    <property type="protein sequence ID" value="NDO40862.1"/>
    <property type="molecule type" value="Genomic_DNA"/>
</dbReference>
<dbReference type="GO" id="GO:0046872">
    <property type="term" value="F:metal ion binding"/>
    <property type="evidence" value="ECO:0007669"/>
    <property type="project" value="UniProtKB-KW"/>
</dbReference>